<reference evidence="3 4" key="1">
    <citation type="submission" date="2019-03" db="EMBL/GenBank/DDBJ databases">
        <authorList>
            <person name="Gaulin E."/>
            <person name="Dumas B."/>
        </authorList>
    </citation>
    <scope>NUCLEOTIDE SEQUENCE [LARGE SCALE GENOMIC DNA]</scope>
    <source>
        <strain evidence="3">CBS 568.67</strain>
    </source>
</reference>
<dbReference type="EMBL" id="VJMH01006166">
    <property type="protein sequence ID" value="KAF0691270.1"/>
    <property type="molecule type" value="Genomic_DNA"/>
</dbReference>
<sequence>MASTPNLSQYPAHQALLQQQQEDQGQSINVNGIELVDHAQTPPPPPQTSGTIPSDTLASDEALARQLDHELNAPRRRPRVVVAQPVLQPVPFNCGSCGTMHHVQRAAPGARFPCTVCGAFNLLPNTMSPRVVIVDDYPPPLFCTLL</sequence>
<keyword evidence="4" id="KW-1185">Reference proteome</keyword>
<name>A0A485L7T4_9STRA</name>
<accession>A0A485L7T4</accession>
<dbReference type="EMBL" id="CAADRA010006187">
    <property type="protein sequence ID" value="VFT94202.1"/>
    <property type="molecule type" value="Genomic_DNA"/>
</dbReference>
<proteinExistence type="predicted"/>
<reference evidence="2" key="2">
    <citation type="submission" date="2019-06" db="EMBL/GenBank/DDBJ databases">
        <title>Genomics analysis of Aphanomyces spp. identifies a new class of oomycete effector associated with host adaptation.</title>
        <authorList>
            <person name="Gaulin E."/>
        </authorList>
    </citation>
    <scope>NUCLEOTIDE SEQUENCE</scope>
    <source>
        <strain evidence="2">CBS 578.67</strain>
    </source>
</reference>
<evidence type="ECO:0000256" key="1">
    <source>
        <dbReference type="SAM" id="MobiDB-lite"/>
    </source>
</evidence>
<dbReference type="OrthoDB" id="153462at2759"/>
<feature type="compositionally biased region" description="Low complexity" evidence="1">
    <location>
        <begin position="9"/>
        <end position="26"/>
    </location>
</feature>
<feature type="region of interest" description="Disordered" evidence="1">
    <location>
        <begin position="1"/>
        <end position="57"/>
    </location>
</feature>
<dbReference type="AlphaFoldDB" id="A0A485L7T4"/>
<evidence type="ECO:0000313" key="4">
    <source>
        <dbReference type="Proteomes" id="UP000332933"/>
    </source>
</evidence>
<protein>
    <submittedName>
        <fullName evidence="3">Aste57867_17448 protein</fullName>
    </submittedName>
</protein>
<evidence type="ECO:0000313" key="2">
    <source>
        <dbReference type="EMBL" id="KAF0691270.1"/>
    </source>
</evidence>
<evidence type="ECO:0000313" key="3">
    <source>
        <dbReference type="EMBL" id="VFT94202.1"/>
    </source>
</evidence>
<gene>
    <name evidence="3" type="primary">Aste57867_17448</name>
    <name evidence="2" type="ORF">As57867_017388</name>
    <name evidence="3" type="ORF">ASTE57867_17448</name>
</gene>
<organism evidence="3 4">
    <name type="scientific">Aphanomyces stellatus</name>
    <dbReference type="NCBI Taxonomy" id="120398"/>
    <lineage>
        <taxon>Eukaryota</taxon>
        <taxon>Sar</taxon>
        <taxon>Stramenopiles</taxon>
        <taxon>Oomycota</taxon>
        <taxon>Saprolegniomycetes</taxon>
        <taxon>Saprolegniales</taxon>
        <taxon>Verrucalvaceae</taxon>
        <taxon>Aphanomyces</taxon>
    </lineage>
</organism>
<dbReference type="Proteomes" id="UP000332933">
    <property type="component" value="Unassembled WGS sequence"/>
</dbReference>